<feature type="region of interest" description="Disordered" evidence="1">
    <location>
        <begin position="1"/>
        <end position="37"/>
    </location>
</feature>
<feature type="region of interest" description="Disordered" evidence="1">
    <location>
        <begin position="230"/>
        <end position="264"/>
    </location>
</feature>
<accession>A0A3M7L6K0</accession>
<gene>
    <name evidence="2" type="ORF">APUTEX25_000567</name>
</gene>
<feature type="non-terminal residue" evidence="2">
    <location>
        <position position="334"/>
    </location>
</feature>
<dbReference type="Proteomes" id="UP000279271">
    <property type="component" value="Unassembled WGS sequence"/>
</dbReference>
<evidence type="ECO:0000313" key="3">
    <source>
        <dbReference type="Proteomes" id="UP000279271"/>
    </source>
</evidence>
<dbReference type="AlphaFoldDB" id="A0A3M7L6K0"/>
<organism evidence="2 3">
    <name type="scientific">Auxenochlorella protothecoides</name>
    <name type="common">Green microalga</name>
    <name type="synonym">Chlorella protothecoides</name>
    <dbReference type="NCBI Taxonomy" id="3075"/>
    <lineage>
        <taxon>Eukaryota</taxon>
        <taxon>Viridiplantae</taxon>
        <taxon>Chlorophyta</taxon>
        <taxon>core chlorophytes</taxon>
        <taxon>Trebouxiophyceae</taxon>
        <taxon>Chlorellales</taxon>
        <taxon>Chlorellaceae</taxon>
        <taxon>Auxenochlorella</taxon>
    </lineage>
</organism>
<feature type="region of interest" description="Disordered" evidence="1">
    <location>
        <begin position="67"/>
        <end position="101"/>
    </location>
</feature>
<proteinExistence type="predicted"/>
<comment type="caution">
    <text evidence="2">The sequence shown here is derived from an EMBL/GenBank/DDBJ whole genome shotgun (WGS) entry which is preliminary data.</text>
</comment>
<dbReference type="EMBL" id="QOKY01000121">
    <property type="protein sequence ID" value="RMZ57724.1"/>
    <property type="molecule type" value="Genomic_DNA"/>
</dbReference>
<feature type="non-terminal residue" evidence="2">
    <location>
        <position position="1"/>
    </location>
</feature>
<name>A0A3M7L6K0_AUXPR</name>
<evidence type="ECO:0000256" key="1">
    <source>
        <dbReference type="SAM" id="MobiDB-lite"/>
    </source>
</evidence>
<sequence length="334" mass="34293">PDVPHPQLLESQGGSQATAGGGPFAPGGGDGRPGVPSILPLSNMDFASMQAHPELFANLTWMSPAHFPVPPSQEEGGATPEAPPSGRVRGGGGGKPTRRGPMDEMRQLVRILVKLLPQSVGHIGASDEAGGGNRISEEQIKHYLDATLGAAPRPTWGVPTGWYGYVATLLSWAAGRPVSEEAARRVAKREPGRSWEAIEPELHALGVHPNAWPLPLSLEGVQAAEADPVPQPVPLLPPVRRASEDGAGGGGARRGRMSTGGSQAGFDLDRASEMDAWRHLVEVLAALPGKAGSTPAEQGGALAALKSDAKIRLDGIVAGAAAAAGMGLGMFSGL</sequence>
<feature type="compositionally biased region" description="Gly residues" evidence="1">
    <location>
        <begin position="19"/>
        <end position="32"/>
    </location>
</feature>
<protein>
    <submittedName>
        <fullName evidence="2">Uncharacterized protein</fullName>
    </submittedName>
</protein>
<evidence type="ECO:0000313" key="2">
    <source>
        <dbReference type="EMBL" id="RMZ57724.1"/>
    </source>
</evidence>
<reference evidence="3" key="1">
    <citation type="journal article" date="2018" name="Algal Res.">
        <title>Characterization of plant carbon substrate utilization by Auxenochlorella protothecoides.</title>
        <authorList>
            <person name="Vogler B.W."/>
            <person name="Starkenburg S.R."/>
            <person name="Sudasinghe N."/>
            <person name="Schambach J.Y."/>
            <person name="Rollin J.A."/>
            <person name="Pattathil S."/>
            <person name="Barry A.N."/>
        </authorList>
    </citation>
    <scope>NUCLEOTIDE SEQUENCE [LARGE SCALE GENOMIC DNA]</scope>
    <source>
        <strain evidence="3">UTEX 25</strain>
    </source>
</reference>